<protein>
    <recommendedName>
        <fullName evidence="5">Phage shock protein A</fullName>
    </recommendedName>
</protein>
<dbReference type="EMBL" id="LQYW01000188">
    <property type="protein sequence ID" value="KYD21524.1"/>
    <property type="molecule type" value="Genomic_DNA"/>
</dbReference>
<evidence type="ECO:0000313" key="4">
    <source>
        <dbReference type="Proteomes" id="UP000075324"/>
    </source>
</evidence>
<evidence type="ECO:0000256" key="2">
    <source>
        <dbReference type="SAM" id="Coils"/>
    </source>
</evidence>
<dbReference type="InterPro" id="IPR007157">
    <property type="entry name" value="PspA_VIPP1"/>
</dbReference>
<organism evidence="3 4">
    <name type="scientific">Parageobacillus toebii</name>
    <dbReference type="NCBI Taxonomy" id="153151"/>
    <lineage>
        <taxon>Bacteria</taxon>
        <taxon>Bacillati</taxon>
        <taxon>Bacillota</taxon>
        <taxon>Bacilli</taxon>
        <taxon>Bacillales</taxon>
        <taxon>Anoxybacillaceae</taxon>
        <taxon>Parageobacillus</taxon>
    </lineage>
</organism>
<comment type="similarity">
    <text evidence="1">Belongs to the PspA/Vipp/IM30 family.</text>
</comment>
<dbReference type="Proteomes" id="UP000075324">
    <property type="component" value="Unassembled WGS sequence"/>
</dbReference>
<evidence type="ECO:0000256" key="1">
    <source>
        <dbReference type="ARBA" id="ARBA00043985"/>
    </source>
</evidence>
<dbReference type="PATRIC" id="fig|153151.4.peg.2384"/>
<dbReference type="Pfam" id="PF04012">
    <property type="entry name" value="PspA_IM30"/>
    <property type="match status" value="1"/>
</dbReference>
<dbReference type="PANTHER" id="PTHR31088:SF6">
    <property type="entry name" value="PHAGE SHOCK PROTEIN A"/>
    <property type="match status" value="1"/>
</dbReference>
<sequence length="219" mass="25883">MMGLFHRVKTMILADLHELVDQWEDPIALTKQYLRELQEQIEKAQRSIAQQIALEQRYESLITHTKTMIEKRARQAKLALERNEETIAKLALREKLMYEKKLADYQQQYETIKEKTTYMTEQLQHLHEKYEELSVKQWELHARANAAKTIKDIHTTLASFHPEQALRGFARMEERILALEAEANASRHFFELTHTLPSTIEEEIENKLAKWKEAQAKNA</sequence>
<gene>
    <name evidence="3" type="ORF">B4110_0367</name>
</gene>
<name>A0A150MAF5_9BACL</name>
<keyword evidence="2" id="KW-0175">Coiled coil</keyword>
<comment type="caution">
    <text evidence="3">The sequence shown here is derived from an EMBL/GenBank/DDBJ whole genome shotgun (WGS) entry which is preliminary data.</text>
</comment>
<evidence type="ECO:0000313" key="3">
    <source>
        <dbReference type="EMBL" id="KYD21524.1"/>
    </source>
</evidence>
<accession>A0A150MAF5</accession>
<reference evidence="3 4" key="1">
    <citation type="submission" date="2016-01" db="EMBL/GenBank/DDBJ databases">
        <title>Draft Genome Sequences of Seven Thermophilic Sporeformers Isolated from Foods.</title>
        <authorList>
            <person name="Berendsen E.M."/>
            <person name="Wells-Bennik M.H."/>
            <person name="Krawcyk A.O."/>
            <person name="De Jong A."/>
            <person name="Holsappel S."/>
            <person name="Eijlander R.T."/>
            <person name="Kuipers O.P."/>
        </authorList>
    </citation>
    <scope>NUCLEOTIDE SEQUENCE [LARGE SCALE GENOMIC DNA]</scope>
    <source>
        <strain evidence="3 4">B4110</strain>
    </source>
</reference>
<dbReference type="PANTHER" id="PTHR31088">
    <property type="entry name" value="MEMBRANE-ASSOCIATED PROTEIN VIPP1, CHLOROPLASTIC"/>
    <property type="match status" value="1"/>
</dbReference>
<feature type="coiled-coil region" evidence="2">
    <location>
        <begin position="27"/>
        <end position="115"/>
    </location>
</feature>
<dbReference type="AlphaFoldDB" id="A0A150MAF5"/>
<proteinExistence type="inferred from homology"/>
<evidence type="ECO:0008006" key="5">
    <source>
        <dbReference type="Google" id="ProtNLM"/>
    </source>
</evidence>